<gene>
    <name evidence="10" type="ORF">QE152_g14308</name>
</gene>
<dbReference type="InterPro" id="IPR043504">
    <property type="entry name" value="Peptidase_S1_PA_chymotrypsin"/>
</dbReference>
<keyword evidence="6" id="KW-0720">Serine protease</keyword>
<protein>
    <submittedName>
        <fullName evidence="10">Trypsin</fullName>
    </submittedName>
</protein>
<dbReference type="GO" id="GO:0016485">
    <property type="term" value="P:protein processing"/>
    <property type="evidence" value="ECO:0007669"/>
    <property type="project" value="UniProtKB-ARBA"/>
</dbReference>
<evidence type="ECO:0000256" key="1">
    <source>
        <dbReference type="ARBA" id="ARBA00004613"/>
    </source>
</evidence>
<comment type="caution">
    <text evidence="10">The sequence shown here is derived from an EMBL/GenBank/DDBJ whole genome shotgun (WGS) entry which is preliminary data.</text>
</comment>
<evidence type="ECO:0000256" key="4">
    <source>
        <dbReference type="ARBA" id="ARBA00022670"/>
    </source>
</evidence>
<evidence type="ECO:0000256" key="3">
    <source>
        <dbReference type="ARBA" id="ARBA00022525"/>
    </source>
</evidence>
<feature type="chain" id="PRO_5043990844" evidence="8">
    <location>
        <begin position="21"/>
        <end position="248"/>
    </location>
</feature>
<name>A0AAW1L723_POPJA</name>
<keyword evidence="5" id="KW-0378">Hydrolase</keyword>
<evidence type="ECO:0000313" key="10">
    <source>
        <dbReference type="EMBL" id="KAK9730691.1"/>
    </source>
</evidence>
<sequence>MVSRTFILVLFTVLLAAVVATSDIRIVGGHQASEGQFPYQVSLQTRDKSHFCGGSILASKWILTAAHCLNKEPSDYLIKAGTSVWSGSSGGTYHRIARFRNHESWDPILIKNDIALIELEDEIEFSNLAQPIELETKVVGEVDAVVSGWGQDEKGKRPDNLKYLNTSTLTNEQCLAAWSKKYSPHAEICAFTAEGHDACSSDSGGPLVANGKQIGIVSWGTVPCGLTMPGLYTRVSSYIDWVHNVMSS</sequence>
<dbReference type="InterPro" id="IPR050430">
    <property type="entry name" value="Peptidase_S1"/>
</dbReference>
<dbReference type="InterPro" id="IPR018114">
    <property type="entry name" value="TRYPSIN_HIS"/>
</dbReference>
<evidence type="ECO:0000256" key="5">
    <source>
        <dbReference type="ARBA" id="ARBA00022801"/>
    </source>
</evidence>
<evidence type="ECO:0000313" key="11">
    <source>
        <dbReference type="Proteomes" id="UP001458880"/>
    </source>
</evidence>
<accession>A0AAW1L723</accession>
<dbReference type="PANTHER" id="PTHR24276">
    <property type="entry name" value="POLYSERASE-RELATED"/>
    <property type="match status" value="1"/>
</dbReference>
<feature type="domain" description="Peptidase S1" evidence="9">
    <location>
        <begin position="26"/>
        <end position="247"/>
    </location>
</feature>
<dbReference type="PRINTS" id="PR00722">
    <property type="entry name" value="CHYMOTRYPSIN"/>
</dbReference>
<dbReference type="PROSITE" id="PS50240">
    <property type="entry name" value="TRYPSIN_DOM"/>
    <property type="match status" value="1"/>
</dbReference>
<dbReference type="PANTHER" id="PTHR24276:SF91">
    <property type="entry name" value="AT26814P-RELATED"/>
    <property type="match status" value="1"/>
</dbReference>
<reference evidence="10 11" key="1">
    <citation type="journal article" date="2024" name="BMC Genomics">
        <title>De novo assembly and annotation of Popillia japonica's genome with initial clues to its potential as an invasive pest.</title>
        <authorList>
            <person name="Cucini C."/>
            <person name="Boschi S."/>
            <person name="Funari R."/>
            <person name="Cardaioli E."/>
            <person name="Iannotti N."/>
            <person name="Marturano G."/>
            <person name="Paoli F."/>
            <person name="Bruttini M."/>
            <person name="Carapelli A."/>
            <person name="Frati F."/>
            <person name="Nardi F."/>
        </authorList>
    </citation>
    <scope>NUCLEOTIDE SEQUENCE [LARGE SCALE GENOMIC DNA]</scope>
    <source>
        <strain evidence="10">DMR45628</strain>
    </source>
</reference>
<dbReference type="InterPro" id="IPR009003">
    <property type="entry name" value="Peptidase_S1_PA"/>
</dbReference>
<keyword evidence="3" id="KW-0964">Secreted</keyword>
<dbReference type="GO" id="GO:0004252">
    <property type="term" value="F:serine-type endopeptidase activity"/>
    <property type="evidence" value="ECO:0007669"/>
    <property type="project" value="InterPro"/>
</dbReference>
<dbReference type="InterPro" id="IPR001314">
    <property type="entry name" value="Peptidase_S1A"/>
</dbReference>
<dbReference type="Pfam" id="PF00089">
    <property type="entry name" value="Trypsin"/>
    <property type="match status" value="1"/>
</dbReference>
<keyword evidence="7" id="KW-1015">Disulfide bond</keyword>
<evidence type="ECO:0000259" key="9">
    <source>
        <dbReference type="PROSITE" id="PS50240"/>
    </source>
</evidence>
<dbReference type="EMBL" id="JASPKY010000143">
    <property type="protein sequence ID" value="KAK9730691.1"/>
    <property type="molecule type" value="Genomic_DNA"/>
</dbReference>
<evidence type="ECO:0000256" key="7">
    <source>
        <dbReference type="ARBA" id="ARBA00023157"/>
    </source>
</evidence>
<keyword evidence="4" id="KW-0645">Protease</keyword>
<feature type="signal peptide" evidence="8">
    <location>
        <begin position="1"/>
        <end position="20"/>
    </location>
</feature>
<keyword evidence="11" id="KW-1185">Reference proteome</keyword>
<dbReference type="AlphaFoldDB" id="A0AAW1L723"/>
<dbReference type="Gene3D" id="2.40.10.10">
    <property type="entry name" value="Trypsin-like serine proteases"/>
    <property type="match status" value="2"/>
</dbReference>
<evidence type="ECO:0000256" key="8">
    <source>
        <dbReference type="SAM" id="SignalP"/>
    </source>
</evidence>
<dbReference type="GO" id="GO:0005576">
    <property type="term" value="C:extracellular region"/>
    <property type="evidence" value="ECO:0007669"/>
    <property type="project" value="UniProtKB-SubCell"/>
</dbReference>
<comment type="similarity">
    <text evidence="2">Belongs to the peptidase S1 family.</text>
</comment>
<dbReference type="PROSITE" id="PS00134">
    <property type="entry name" value="TRYPSIN_HIS"/>
    <property type="match status" value="1"/>
</dbReference>
<proteinExistence type="inferred from homology"/>
<evidence type="ECO:0000256" key="6">
    <source>
        <dbReference type="ARBA" id="ARBA00022825"/>
    </source>
</evidence>
<dbReference type="SUPFAM" id="SSF50494">
    <property type="entry name" value="Trypsin-like serine proteases"/>
    <property type="match status" value="1"/>
</dbReference>
<organism evidence="10 11">
    <name type="scientific">Popillia japonica</name>
    <name type="common">Japanese beetle</name>
    <dbReference type="NCBI Taxonomy" id="7064"/>
    <lineage>
        <taxon>Eukaryota</taxon>
        <taxon>Metazoa</taxon>
        <taxon>Ecdysozoa</taxon>
        <taxon>Arthropoda</taxon>
        <taxon>Hexapoda</taxon>
        <taxon>Insecta</taxon>
        <taxon>Pterygota</taxon>
        <taxon>Neoptera</taxon>
        <taxon>Endopterygota</taxon>
        <taxon>Coleoptera</taxon>
        <taxon>Polyphaga</taxon>
        <taxon>Scarabaeiformia</taxon>
        <taxon>Scarabaeidae</taxon>
        <taxon>Rutelinae</taxon>
        <taxon>Popillia</taxon>
    </lineage>
</organism>
<dbReference type="Proteomes" id="UP001458880">
    <property type="component" value="Unassembled WGS sequence"/>
</dbReference>
<keyword evidence="8" id="KW-0732">Signal</keyword>
<dbReference type="FunFam" id="2.40.10.10:FF:000047">
    <property type="entry name" value="Trypsin eta"/>
    <property type="match status" value="1"/>
</dbReference>
<dbReference type="SMART" id="SM00020">
    <property type="entry name" value="Tryp_SPc"/>
    <property type="match status" value="1"/>
</dbReference>
<comment type="subcellular location">
    <subcellularLocation>
        <location evidence="1">Secreted</location>
    </subcellularLocation>
</comment>
<dbReference type="InterPro" id="IPR001254">
    <property type="entry name" value="Trypsin_dom"/>
</dbReference>
<dbReference type="CDD" id="cd00190">
    <property type="entry name" value="Tryp_SPc"/>
    <property type="match status" value="1"/>
</dbReference>
<evidence type="ECO:0000256" key="2">
    <source>
        <dbReference type="ARBA" id="ARBA00007664"/>
    </source>
</evidence>